<organism evidence="1 2">
    <name type="scientific">Daphnia magna</name>
    <dbReference type="NCBI Taxonomy" id="35525"/>
    <lineage>
        <taxon>Eukaryota</taxon>
        <taxon>Metazoa</taxon>
        <taxon>Ecdysozoa</taxon>
        <taxon>Arthropoda</taxon>
        <taxon>Crustacea</taxon>
        <taxon>Branchiopoda</taxon>
        <taxon>Diplostraca</taxon>
        <taxon>Cladocera</taxon>
        <taxon>Anomopoda</taxon>
        <taxon>Daphniidae</taxon>
        <taxon>Daphnia</taxon>
    </lineage>
</organism>
<comment type="caution">
    <text evidence="1">The sequence shown here is derived from an EMBL/GenBank/DDBJ whole genome shotgun (WGS) entry which is preliminary data.</text>
</comment>
<proteinExistence type="predicted"/>
<gene>
    <name evidence="1" type="ORF">OUZ56_029275</name>
</gene>
<evidence type="ECO:0000313" key="2">
    <source>
        <dbReference type="Proteomes" id="UP001234178"/>
    </source>
</evidence>
<reference evidence="1 2" key="1">
    <citation type="journal article" date="2023" name="Nucleic Acids Res.">
        <title>The hologenome of Daphnia magna reveals possible DNA methylation and microbiome-mediated evolution of the host genome.</title>
        <authorList>
            <person name="Chaturvedi A."/>
            <person name="Li X."/>
            <person name="Dhandapani V."/>
            <person name="Marshall H."/>
            <person name="Kissane S."/>
            <person name="Cuenca-Cambronero M."/>
            <person name="Asole G."/>
            <person name="Calvet F."/>
            <person name="Ruiz-Romero M."/>
            <person name="Marangio P."/>
            <person name="Guigo R."/>
            <person name="Rago D."/>
            <person name="Mirbahai L."/>
            <person name="Eastwood N."/>
            <person name="Colbourne J.K."/>
            <person name="Zhou J."/>
            <person name="Mallon E."/>
            <person name="Orsini L."/>
        </authorList>
    </citation>
    <scope>NUCLEOTIDE SEQUENCE [LARGE SCALE GENOMIC DNA]</scope>
    <source>
        <strain evidence="1">LRV0_1</strain>
    </source>
</reference>
<keyword evidence="2" id="KW-1185">Reference proteome</keyword>
<dbReference type="EMBL" id="JAOYFB010000040">
    <property type="protein sequence ID" value="KAK4037238.1"/>
    <property type="molecule type" value="Genomic_DNA"/>
</dbReference>
<dbReference type="Proteomes" id="UP001234178">
    <property type="component" value="Unassembled WGS sequence"/>
</dbReference>
<name>A0ABR0B6C2_9CRUS</name>
<sequence>MSPKNKRKTIRGVMPFLEIEHSENVSGCIQLDTTRTRNIVLTSALYFGCRFSLNKNAGRQAFLQATTVLPTNVSCCN</sequence>
<accession>A0ABR0B6C2</accession>
<evidence type="ECO:0000313" key="1">
    <source>
        <dbReference type="EMBL" id="KAK4037238.1"/>
    </source>
</evidence>
<protein>
    <submittedName>
        <fullName evidence="1">Uncharacterized protein</fullName>
    </submittedName>
</protein>